<proteinExistence type="predicted"/>
<organism evidence="1 2">
    <name type="scientific">Labilithrix luteola</name>
    <dbReference type="NCBI Taxonomy" id="1391654"/>
    <lineage>
        <taxon>Bacteria</taxon>
        <taxon>Pseudomonadati</taxon>
        <taxon>Myxococcota</taxon>
        <taxon>Polyangia</taxon>
        <taxon>Polyangiales</taxon>
        <taxon>Labilitrichaceae</taxon>
        <taxon>Labilithrix</taxon>
    </lineage>
</organism>
<dbReference type="AlphaFoldDB" id="A0A0K1Q0P0"/>
<dbReference type="RefSeq" id="WP_146650183.1">
    <property type="nucleotide sequence ID" value="NZ_CP012333.1"/>
</dbReference>
<sequence>MKPTNRIPRLGVDIGRVIIHGDGPDTSFIQARDDETAMRAPAVDGAIDALARLTLRFDGAVWLVSKCGPRIEGLSRRWLAHHGFFERTGISPAQLRFCRERREKAGICLKLGVTMFVDDRLDVLLPMAGVVEHRFLFGVHASSDPTVTPVPTWRATEAAIEAILDEVDRGVPLAPAGHHAQRARP</sequence>
<dbReference type="KEGG" id="llu:AKJ09_05643"/>
<accession>A0A0K1Q0P0</accession>
<keyword evidence="2" id="KW-1185">Reference proteome</keyword>
<name>A0A0K1Q0P0_9BACT</name>
<reference evidence="1 2" key="1">
    <citation type="submission" date="2015-08" db="EMBL/GenBank/DDBJ databases">
        <authorList>
            <person name="Babu N.S."/>
            <person name="Beckwith C.J."/>
            <person name="Beseler K.G."/>
            <person name="Brison A."/>
            <person name="Carone J.V."/>
            <person name="Caskin T.P."/>
            <person name="Diamond M."/>
            <person name="Durham M.E."/>
            <person name="Foxe J.M."/>
            <person name="Go M."/>
            <person name="Henderson B.A."/>
            <person name="Jones I.B."/>
            <person name="McGettigan J.A."/>
            <person name="Micheletti S.J."/>
            <person name="Nasrallah M.E."/>
            <person name="Ortiz D."/>
            <person name="Piller C.R."/>
            <person name="Privatt S.R."/>
            <person name="Schneider S.L."/>
            <person name="Sharp S."/>
            <person name="Smith T.C."/>
            <person name="Stanton J.D."/>
            <person name="Ullery H.E."/>
            <person name="Wilson R.J."/>
            <person name="Serrano M.G."/>
            <person name="Buck G."/>
            <person name="Lee V."/>
            <person name="Wang Y."/>
            <person name="Carvalho R."/>
            <person name="Voegtly L."/>
            <person name="Shi R."/>
            <person name="Duckworth R."/>
            <person name="Johnson A."/>
            <person name="Loviza R."/>
            <person name="Walstead R."/>
            <person name="Shah Z."/>
            <person name="Kiflezghi M."/>
            <person name="Wade K."/>
            <person name="Ball S.L."/>
            <person name="Bradley K.W."/>
            <person name="Asai D.J."/>
            <person name="Bowman C.A."/>
            <person name="Russell D.A."/>
            <person name="Pope W.H."/>
            <person name="Jacobs-Sera D."/>
            <person name="Hendrix R.W."/>
            <person name="Hatfull G.F."/>
        </authorList>
    </citation>
    <scope>NUCLEOTIDE SEQUENCE [LARGE SCALE GENOMIC DNA]</scope>
    <source>
        <strain evidence="1 2">DSM 27648</strain>
    </source>
</reference>
<evidence type="ECO:0000313" key="1">
    <source>
        <dbReference type="EMBL" id="AKU98979.1"/>
    </source>
</evidence>
<gene>
    <name evidence="1" type="ORF">AKJ09_05643</name>
</gene>
<dbReference type="EMBL" id="CP012333">
    <property type="protein sequence ID" value="AKU98979.1"/>
    <property type="molecule type" value="Genomic_DNA"/>
</dbReference>
<dbReference type="Proteomes" id="UP000064967">
    <property type="component" value="Chromosome"/>
</dbReference>
<protein>
    <submittedName>
        <fullName evidence="1">Uncharacterized protein</fullName>
    </submittedName>
</protein>
<evidence type="ECO:0000313" key="2">
    <source>
        <dbReference type="Proteomes" id="UP000064967"/>
    </source>
</evidence>
<dbReference type="OrthoDB" id="5430662at2"/>
<dbReference type="PATRIC" id="fig|1391654.3.peg.5722"/>
<dbReference type="STRING" id="1391654.AKJ09_05643"/>